<dbReference type="RefSeq" id="WP_206732035.1">
    <property type="nucleotide sequence ID" value="NZ_NXIG01000105.1"/>
</dbReference>
<feature type="non-terminal residue" evidence="2">
    <location>
        <position position="151"/>
    </location>
</feature>
<dbReference type="AlphaFoldDB" id="A0AA94F6K4"/>
<organism evidence="2 3">
    <name type="scientific">Arcobacter ellisii</name>
    <dbReference type="NCBI Taxonomy" id="913109"/>
    <lineage>
        <taxon>Bacteria</taxon>
        <taxon>Pseudomonadati</taxon>
        <taxon>Campylobacterota</taxon>
        <taxon>Epsilonproteobacteria</taxon>
        <taxon>Campylobacterales</taxon>
        <taxon>Arcobacteraceae</taxon>
        <taxon>Arcobacter</taxon>
    </lineage>
</organism>
<protein>
    <submittedName>
        <fullName evidence="2">Uncharacterized protein</fullName>
    </submittedName>
</protein>
<dbReference type="EMBL" id="NXIG01000105">
    <property type="protein sequence ID" value="RXI24811.1"/>
    <property type="molecule type" value="Genomic_DNA"/>
</dbReference>
<proteinExistence type="predicted"/>
<name>A0AA94F6K4_9BACT</name>
<dbReference type="InterPro" id="IPR038081">
    <property type="entry name" value="CalX-like_sf"/>
</dbReference>
<feature type="non-terminal residue" evidence="2">
    <location>
        <position position="1"/>
    </location>
</feature>
<reference evidence="2 3" key="1">
    <citation type="submission" date="2017-09" db="EMBL/GenBank/DDBJ databases">
        <title>Genomics of the genus Arcobacter.</title>
        <authorList>
            <person name="Perez-Cataluna A."/>
            <person name="Figueras M.J."/>
            <person name="Salas-Masso N."/>
        </authorList>
    </citation>
    <scope>NUCLEOTIDE SEQUENCE [LARGE SCALE GENOMIC DNA]</scope>
    <source>
        <strain evidence="2 3">CECT 7837</strain>
    </source>
</reference>
<comment type="caution">
    <text evidence="2">The sequence shown here is derived from an EMBL/GenBank/DDBJ whole genome shotgun (WGS) entry which is preliminary data.</text>
</comment>
<feature type="region of interest" description="Disordered" evidence="1">
    <location>
        <begin position="1"/>
        <end position="49"/>
    </location>
</feature>
<evidence type="ECO:0000313" key="3">
    <source>
        <dbReference type="Proteomes" id="UP000290588"/>
    </source>
</evidence>
<feature type="region of interest" description="Disordered" evidence="1">
    <location>
        <begin position="69"/>
        <end position="94"/>
    </location>
</feature>
<evidence type="ECO:0000313" key="2">
    <source>
        <dbReference type="EMBL" id="RXI24811.1"/>
    </source>
</evidence>
<dbReference type="Proteomes" id="UP000290588">
    <property type="component" value="Unassembled WGS sequence"/>
</dbReference>
<accession>A0AA94F6K4</accession>
<feature type="compositionally biased region" description="Polar residues" evidence="1">
    <location>
        <begin position="82"/>
        <end position="94"/>
    </location>
</feature>
<evidence type="ECO:0000256" key="1">
    <source>
        <dbReference type="SAM" id="MobiDB-lite"/>
    </source>
</evidence>
<dbReference type="Gene3D" id="2.60.40.2030">
    <property type="match status" value="1"/>
</dbReference>
<feature type="compositionally biased region" description="Low complexity" evidence="1">
    <location>
        <begin position="1"/>
        <end position="18"/>
    </location>
</feature>
<gene>
    <name evidence="2" type="ORF">CP962_14545</name>
</gene>
<sequence>TTTDAQITTQTATGTGTITDDKGPCPSNTADAADDKEGSDPGGGQEAEGATLTYSVKLSNAVGSDVEVDLTTGGDATRGSDYENTLQNSTDGGTTWLNVPATGKVTLQADGSSVLEKETVKDDAITENDETVTLTAKTTDAQIKTQTETGT</sequence>
<dbReference type="SUPFAM" id="SSF141072">
    <property type="entry name" value="CalX-like"/>
    <property type="match status" value="1"/>
</dbReference>